<name>W4V1W2_9FIRM</name>
<dbReference type="AlphaFoldDB" id="W4V1W2"/>
<organism evidence="1 2">
    <name type="scientific">Acetivibrio straminisolvens JCM 21531</name>
    <dbReference type="NCBI Taxonomy" id="1294263"/>
    <lineage>
        <taxon>Bacteria</taxon>
        <taxon>Bacillati</taxon>
        <taxon>Bacillota</taxon>
        <taxon>Clostridia</taxon>
        <taxon>Eubacteriales</taxon>
        <taxon>Oscillospiraceae</taxon>
        <taxon>Acetivibrio</taxon>
    </lineage>
</organism>
<sequence>MEGLFNTNGELLTGGFTEAICNNELCRSINELDSITDVDRYLENLGNIVHMLMEEIKQVNSETKHLFGKPGDTTPWILNENIRLKMYKMVQKLGDFLPANEDVRIKKETIAKPVNTYIGILKLKICMTIIQIFATSFKSVLPMKSEYSRFQSNLTYIFNTALEIENELGKALDSNRIKNFIQN</sequence>
<dbReference type="RefSeq" id="WP_038287235.1">
    <property type="nucleotide sequence ID" value="NZ_BAVR01000007.1"/>
</dbReference>
<evidence type="ECO:0000313" key="2">
    <source>
        <dbReference type="Proteomes" id="UP000019109"/>
    </source>
</evidence>
<proteinExistence type="predicted"/>
<accession>W4V1W2</accession>
<dbReference type="Proteomes" id="UP000019109">
    <property type="component" value="Unassembled WGS sequence"/>
</dbReference>
<protein>
    <submittedName>
        <fullName evidence="1">Uncharacterized protein</fullName>
    </submittedName>
</protein>
<keyword evidence="2" id="KW-1185">Reference proteome</keyword>
<comment type="caution">
    <text evidence="1">The sequence shown here is derived from an EMBL/GenBank/DDBJ whole genome shotgun (WGS) entry which is preliminary data.</text>
</comment>
<evidence type="ECO:0000313" key="1">
    <source>
        <dbReference type="EMBL" id="GAE87435.1"/>
    </source>
</evidence>
<reference evidence="1" key="1">
    <citation type="journal article" date="2014" name="Genome Announc.">
        <title>Draft Genome Sequence of Clostridium straminisolvens Strain JCM 21531T, Isolated from a Cellulose-Degrading Bacterial Community.</title>
        <authorList>
            <person name="Yuki M."/>
            <person name="Oshima K."/>
            <person name="Suda W."/>
            <person name="Sakamoto M."/>
            <person name="Kitamura K."/>
            <person name="Iida T."/>
            <person name="Hattori M."/>
            <person name="Ohkuma M."/>
        </authorList>
    </citation>
    <scope>NUCLEOTIDE SEQUENCE [LARGE SCALE GENOMIC DNA]</scope>
    <source>
        <strain evidence="1">JCM 21531</strain>
    </source>
</reference>
<gene>
    <name evidence="1" type="ORF">JCM21531_805</name>
</gene>
<dbReference type="OrthoDB" id="2085789at2"/>
<dbReference type="EMBL" id="BAVR01000007">
    <property type="protein sequence ID" value="GAE87435.1"/>
    <property type="molecule type" value="Genomic_DNA"/>
</dbReference>